<dbReference type="SUPFAM" id="SSF51126">
    <property type="entry name" value="Pectin lyase-like"/>
    <property type="match status" value="1"/>
</dbReference>
<evidence type="ECO:0000256" key="3">
    <source>
        <dbReference type="SAM" id="Phobius"/>
    </source>
</evidence>
<dbReference type="SUPFAM" id="SSF48726">
    <property type="entry name" value="Immunoglobulin"/>
    <property type="match status" value="1"/>
</dbReference>
<dbReference type="InterPro" id="IPR014756">
    <property type="entry name" value="Ig_E-set"/>
</dbReference>
<accession>A0A178IMA4</accession>
<dbReference type="SMART" id="SM00409">
    <property type="entry name" value="IG"/>
    <property type="match status" value="1"/>
</dbReference>
<feature type="transmembrane region" description="Helical" evidence="3">
    <location>
        <begin position="1463"/>
        <end position="1482"/>
    </location>
</feature>
<proteinExistence type="predicted"/>
<protein>
    <recommendedName>
        <fullName evidence="4">Ig-like domain-containing protein</fullName>
    </recommendedName>
</protein>
<keyword evidence="1" id="KW-0677">Repeat</keyword>
<dbReference type="Pfam" id="PF01436">
    <property type="entry name" value="NHL"/>
    <property type="match status" value="2"/>
</dbReference>
<feature type="domain" description="Ig-like" evidence="4">
    <location>
        <begin position="291"/>
        <end position="374"/>
    </location>
</feature>
<dbReference type="InterPro" id="IPR001258">
    <property type="entry name" value="NHL_repeat"/>
</dbReference>
<evidence type="ECO:0000259" key="4">
    <source>
        <dbReference type="PROSITE" id="PS50835"/>
    </source>
</evidence>
<dbReference type="InterPro" id="IPR036179">
    <property type="entry name" value="Ig-like_dom_sf"/>
</dbReference>
<dbReference type="InterPro" id="IPR013783">
    <property type="entry name" value="Ig-like_fold"/>
</dbReference>
<dbReference type="InterPro" id="IPR003599">
    <property type="entry name" value="Ig_sub"/>
</dbReference>
<keyword evidence="3" id="KW-0812">Transmembrane</keyword>
<sequence>MKSYSCLRNYALAGLLGVLFLGFPSLHATVIMDDDLSSSLPGTTNSNARKTLDVPRSAEWYGSTASSSLTETTGAFAMSTTGNGHFIIGNFTNEGVFATVPVGDTLTISFKFSLTPASGASVLPSADGVVRIGIFNSAGGRAAADQIGVSNAIFRGYNGYLMLINPNASTKNANVRRRDVGNDTDRQALLNSLNAYTKLITNAANNGQTEPLTPDEIYTGIFKLTRQAESSLLFEFSIKDAGGVEKCYHTYTDTSANSVTAFDTFAIGKTNGTIGAVTVHGLKVETDSARPVIVGPLGDRSVTVGDSVILSVTAASESQTHYQWFKDGTPITGAPDSAVLRLPGAQEADGGVYSVTVSNASGQTDSAAGTLTVSPAPAQTWTSDWATPDSAGRFSYQSDAEGNRIPDFSHAGYMGGGVEPPLVGSGSGQVPVKKNVSASAGDNLAQIQAAIDEVGAMTPDENGYRGAVLLAKGLYEVSDTIRIPYSGVVLAGEGGASEDATANTVIRRTGTGTAPVVKIGGQKGVSADPYFTDQYVAEIPDTRSNITSDVVYVGETSFQVENPSLYHEGDAIIIRHPSTQAWIDAVDQGGATGAEAGFLPWQAGNFDLRYHRYITNVDEATKTLTVDAPVFNTLKKSLSQSHVFRYDATGITTRSAVDNLFIDIVTEGPSTENHAMNAVELVETENCWVRDTTARHFVCAGIYVGGNSTRATVLRCRAIEPHSAINGSRRYNFYASGAQLVLFQECYARNGRHSFITDGAGATTSGIVFLNSVADYSLHTVEGHRHWAQALLYDNVEIRHPAYTGLPKTIALHNRKNQGTVQSHGWSAANSVIWRSNSGGAPDAVPTWAIIAEKPPTAQNYAIGCFGNTTDNSTGGIIEGTNQTGLNPTSLYKAQLEERTTPPPTTTTITGIAPGMFLPGESLTIQGKDFPGPDTATTLGAITKVSVGGVEVPSTDWRRDSDTIIVITRVPAGIPETGKAAITVELDKMSDDDPPQPVHLTLVIESTKSYLLTPTLGQIAPAHMTAGGDLEFNASLSSASITGAMFGWEYFDGAEWKSVATLGPAGYATANNGAVLTLKKIAQTLNNARLRYTATIGNNPPLYSNEVLLTIDPPHSLGASALAVDHKGVIYAANRVRNTVEYIDLDGAMHILAGDPLDPSGWVDAVGRAARFNAPRGLALGSGTLFVADTGNNVIRAVDLASGAVATLAGAPVAVTGTDASALFADGPAASARFNKPAGLALDSAGLLYIADSGNHAIRVLAGGTVTTIAGELGVSGTDAAHFNTPRGLALSEDESTLFVADSVNSAIRAVTPAPAPGGGFVVTTVAGNPPRSGYADGAGGAALFRLPSGVTVADGALYVADTENSLIRVIVGGTVATLSGTAGAPGFRDGVLAGAQFNKPEAVAADARRDLLFIADTGNLAIRVLDIETGETVTPAMARAIEPYDVPESLDKGSGNFSGGGAPGASFLLLLLMAGCVRFLLSRKEQ</sequence>
<evidence type="ECO:0000256" key="1">
    <source>
        <dbReference type="ARBA" id="ARBA00022737"/>
    </source>
</evidence>
<dbReference type="EMBL" id="LRRQ01000042">
    <property type="protein sequence ID" value="OAM91014.1"/>
    <property type="molecule type" value="Genomic_DNA"/>
</dbReference>
<reference evidence="5 6" key="1">
    <citation type="submission" date="2016-01" db="EMBL/GenBank/DDBJ databases">
        <title>High potential of lignocellulose degradation of a new Verrucomicrobia species.</title>
        <authorList>
            <person name="Wang Y."/>
            <person name="Shi Y."/>
            <person name="Qiu Z."/>
            <person name="Liu S."/>
            <person name="Yang H."/>
        </authorList>
    </citation>
    <scope>NUCLEOTIDE SEQUENCE [LARGE SCALE GENOMIC DNA]</scope>
    <source>
        <strain evidence="5 6">TSB47</strain>
    </source>
</reference>
<gene>
    <name evidence="5" type="ORF">AW736_05100</name>
</gene>
<dbReference type="InterPro" id="IPR007110">
    <property type="entry name" value="Ig-like_dom"/>
</dbReference>
<dbReference type="PANTHER" id="PTHR13833">
    <property type="match status" value="1"/>
</dbReference>
<dbReference type="SUPFAM" id="SSF101898">
    <property type="entry name" value="NHL repeat"/>
    <property type="match status" value="1"/>
</dbReference>
<evidence type="ECO:0000313" key="6">
    <source>
        <dbReference type="Proteomes" id="UP000078486"/>
    </source>
</evidence>
<evidence type="ECO:0000256" key="2">
    <source>
        <dbReference type="PROSITE-ProRule" id="PRU00504"/>
    </source>
</evidence>
<comment type="caution">
    <text evidence="5">The sequence shown here is derived from an EMBL/GenBank/DDBJ whole genome shotgun (WGS) entry which is preliminary data.</text>
</comment>
<dbReference type="InterPro" id="IPR011042">
    <property type="entry name" value="6-blade_b-propeller_TolB-like"/>
</dbReference>
<dbReference type="PROSITE" id="PS51125">
    <property type="entry name" value="NHL"/>
    <property type="match status" value="1"/>
</dbReference>
<keyword evidence="3" id="KW-1133">Transmembrane helix</keyword>
<organism evidence="5 6">
    <name type="scientific">Termitidicoccus mucosus</name>
    <dbReference type="NCBI Taxonomy" id="1184151"/>
    <lineage>
        <taxon>Bacteria</taxon>
        <taxon>Pseudomonadati</taxon>
        <taxon>Verrucomicrobiota</taxon>
        <taxon>Opitutia</taxon>
        <taxon>Opitutales</taxon>
        <taxon>Opitutaceae</taxon>
        <taxon>Termitidicoccus</taxon>
    </lineage>
</organism>
<name>A0A178IMA4_9BACT</name>
<dbReference type="RefSeq" id="WP_068769141.1">
    <property type="nucleotide sequence ID" value="NZ_CP109796.1"/>
</dbReference>
<dbReference type="STRING" id="1184151.AW736_05100"/>
<keyword evidence="3" id="KW-0472">Membrane</keyword>
<evidence type="ECO:0000313" key="5">
    <source>
        <dbReference type="EMBL" id="OAM91014.1"/>
    </source>
</evidence>
<dbReference type="Gene3D" id="2.120.10.30">
    <property type="entry name" value="TolB, C-terminal domain"/>
    <property type="match status" value="3"/>
</dbReference>
<dbReference type="Gene3D" id="2.60.40.10">
    <property type="entry name" value="Immunoglobulins"/>
    <property type="match status" value="2"/>
</dbReference>
<dbReference type="Pfam" id="PF13927">
    <property type="entry name" value="Ig_3"/>
    <property type="match status" value="1"/>
</dbReference>
<dbReference type="PANTHER" id="PTHR13833:SF71">
    <property type="entry name" value="NHL DOMAIN-CONTAINING PROTEIN"/>
    <property type="match status" value="1"/>
</dbReference>
<keyword evidence="6" id="KW-1185">Reference proteome</keyword>
<feature type="repeat" description="NHL" evidence="2">
    <location>
        <begin position="1234"/>
        <end position="1264"/>
    </location>
</feature>
<dbReference type="Proteomes" id="UP000078486">
    <property type="component" value="Unassembled WGS sequence"/>
</dbReference>
<dbReference type="SUPFAM" id="SSF81296">
    <property type="entry name" value="E set domains"/>
    <property type="match status" value="1"/>
</dbReference>
<dbReference type="InterPro" id="IPR011050">
    <property type="entry name" value="Pectin_lyase_fold/virulence"/>
</dbReference>
<dbReference type="PROSITE" id="PS50835">
    <property type="entry name" value="IG_LIKE"/>
    <property type="match status" value="1"/>
</dbReference>